<protein>
    <submittedName>
        <fullName evidence="2">Uncharacterized protein</fullName>
    </submittedName>
</protein>
<sequence>MTDRLRRVLRQQARKAGREYARSRDAYREGRREGGAPDRVDPAEFGLPDDGEGNARVVCRRYVERRAVAVDAEGRPDCFEADNVDCEGCAEDVRDGRVQTW</sequence>
<gene>
    <name evidence="2" type="ORF">HUG12_02460</name>
</gene>
<dbReference type="AlphaFoldDB" id="A0A7D5QGC5"/>
<dbReference type="Pfam" id="PF23367">
    <property type="entry name" value="DUF7091"/>
    <property type="match status" value="1"/>
</dbReference>
<dbReference type="EMBL" id="CP058579">
    <property type="protein sequence ID" value="QLG63961.1"/>
    <property type="molecule type" value="Genomic_DNA"/>
</dbReference>
<dbReference type="Proteomes" id="UP000509626">
    <property type="component" value="Chromosome"/>
</dbReference>
<proteinExistence type="predicted"/>
<name>A0A7D5QGC5_9EURY</name>
<dbReference type="InterPro" id="IPR055517">
    <property type="entry name" value="DUF7091"/>
</dbReference>
<accession>A0A7D5QGC5</accession>
<reference evidence="2 3" key="1">
    <citation type="submission" date="2020-06" db="EMBL/GenBank/DDBJ databases">
        <title>NJ-3-1, isolated from saline soil.</title>
        <authorList>
            <person name="Cui H.L."/>
            <person name="Shi X."/>
        </authorList>
    </citation>
    <scope>NUCLEOTIDE SEQUENCE [LARGE SCALE GENOMIC DNA]</scope>
    <source>
        <strain evidence="2 3">NJ-3-1</strain>
    </source>
</reference>
<feature type="compositionally biased region" description="Basic and acidic residues" evidence="1">
    <location>
        <begin position="16"/>
        <end position="42"/>
    </location>
</feature>
<feature type="region of interest" description="Disordered" evidence="1">
    <location>
        <begin position="1"/>
        <end position="53"/>
    </location>
</feature>
<evidence type="ECO:0000256" key="1">
    <source>
        <dbReference type="SAM" id="MobiDB-lite"/>
    </source>
</evidence>
<dbReference type="KEGG" id="halu:HUG12_02460"/>
<dbReference type="OrthoDB" id="213643at2157"/>
<keyword evidence="3" id="KW-1185">Reference proteome</keyword>
<organism evidence="2 3">
    <name type="scientific">Halorarum salinum</name>
    <dbReference type="NCBI Taxonomy" id="2743089"/>
    <lineage>
        <taxon>Archaea</taxon>
        <taxon>Methanobacteriati</taxon>
        <taxon>Methanobacteriota</taxon>
        <taxon>Stenosarchaea group</taxon>
        <taxon>Halobacteria</taxon>
        <taxon>Halobacteriales</taxon>
        <taxon>Haloferacaceae</taxon>
        <taxon>Halorarum</taxon>
    </lineage>
</organism>
<evidence type="ECO:0000313" key="2">
    <source>
        <dbReference type="EMBL" id="QLG63961.1"/>
    </source>
</evidence>
<evidence type="ECO:0000313" key="3">
    <source>
        <dbReference type="Proteomes" id="UP000509626"/>
    </source>
</evidence>